<dbReference type="RefSeq" id="WP_100679422.1">
    <property type="nucleotide sequence ID" value="NZ_CP024969.1"/>
</dbReference>
<dbReference type="InterPro" id="IPR003838">
    <property type="entry name" value="ABC3_permease_C"/>
</dbReference>
<protein>
    <submittedName>
        <fullName evidence="8">ABC transporter permease</fullName>
    </submittedName>
</protein>
<evidence type="ECO:0000256" key="2">
    <source>
        <dbReference type="ARBA" id="ARBA00022475"/>
    </source>
</evidence>
<evidence type="ECO:0000256" key="4">
    <source>
        <dbReference type="ARBA" id="ARBA00022989"/>
    </source>
</evidence>
<evidence type="ECO:0000256" key="1">
    <source>
        <dbReference type="ARBA" id="ARBA00004651"/>
    </source>
</evidence>
<dbReference type="EMBL" id="CP024969">
    <property type="protein sequence ID" value="ATZ21476.1"/>
    <property type="molecule type" value="Genomic_DNA"/>
</dbReference>
<dbReference type="Proteomes" id="UP000232223">
    <property type="component" value="Chromosome"/>
</dbReference>
<evidence type="ECO:0000313" key="9">
    <source>
        <dbReference type="Proteomes" id="UP000232223"/>
    </source>
</evidence>
<dbReference type="PANTHER" id="PTHR30287">
    <property type="entry name" value="MEMBRANE COMPONENT OF PREDICTED ABC SUPERFAMILY METABOLITE UPTAKE TRANSPORTER"/>
    <property type="match status" value="1"/>
</dbReference>
<feature type="domain" description="ABC3 transporter permease C-terminal" evidence="7">
    <location>
        <begin position="620"/>
        <end position="740"/>
    </location>
</feature>
<dbReference type="InterPro" id="IPR038766">
    <property type="entry name" value="Membrane_comp_ABC_pdt"/>
</dbReference>
<dbReference type="OrthoDB" id="393121at2"/>
<feature type="transmembrane region" description="Helical" evidence="6">
    <location>
        <begin position="709"/>
        <end position="734"/>
    </location>
</feature>
<gene>
    <name evidence="8" type="ORF">MTABA_v1c02730</name>
</gene>
<dbReference type="PANTHER" id="PTHR30287:SF1">
    <property type="entry name" value="INNER MEMBRANE PROTEIN"/>
    <property type="match status" value="1"/>
</dbReference>
<organism evidence="8 9">
    <name type="scientific">Mesoplasma tabanidae</name>
    <dbReference type="NCBI Taxonomy" id="219745"/>
    <lineage>
        <taxon>Bacteria</taxon>
        <taxon>Bacillati</taxon>
        <taxon>Mycoplasmatota</taxon>
        <taxon>Mollicutes</taxon>
        <taxon>Entomoplasmatales</taxon>
        <taxon>Entomoplasmataceae</taxon>
        <taxon>Mesoplasma</taxon>
    </lineage>
</organism>
<keyword evidence="3 6" id="KW-0812">Transmembrane</keyword>
<feature type="domain" description="ABC3 transporter permease C-terminal" evidence="7">
    <location>
        <begin position="1580"/>
        <end position="1698"/>
    </location>
</feature>
<feature type="transmembrane region" description="Helical" evidence="6">
    <location>
        <begin position="787"/>
        <end position="811"/>
    </location>
</feature>
<accession>A0A2K8P454</accession>
<comment type="subcellular location">
    <subcellularLocation>
        <location evidence="1">Cell membrane</location>
        <topology evidence="1">Multi-pass membrane protein</topology>
    </subcellularLocation>
</comment>
<feature type="transmembrane region" description="Helical" evidence="6">
    <location>
        <begin position="1573"/>
        <end position="1603"/>
    </location>
</feature>
<feature type="transmembrane region" description="Helical" evidence="6">
    <location>
        <begin position="670"/>
        <end position="697"/>
    </location>
</feature>
<keyword evidence="2" id="KW-1003">Cell membrane</keyword>
<feature type="transmembrane region" description="Helical" evidence="6">
    <location>
        <begin position="612"/>
        <end position="638"/>
    </location>
</feature>
<dbReference type="Pfam" id="PF02687">
    <property type="entry name" value="FtsX"/>
    <property type="match status" value="2"/>
</dbReference>
<evidence type="ECO:0000256" key="3">
    <source>
        <dbReference type="ARBA" id="ARBA00022692"/>
    </source>
</evidence>
<dbReference type="GO" id="GO:0005886">
    <property type="term" value="C:plasma membrane"/>
    <property type="evidence" value="ECO:0007669"/>
    <property type="project" value="UniProtKB-SubCell"/>
</dbReference>
<evidence type="ECO:0000313" key="8">
    <source>
        <dbReference type="EMBL" id="ATZ21476.1"/>
    </source>
</evidence>
<evidence type="ECO:0000259" key="7">
    <source>
        <dbReference type="Pfam" id="PF02687"/>
    </source>
</evidence>
<feature type="transmembrane region" description="Helical" evidence="6">
    <location>
        <begin position="1624"/>
        <end position="1655"/>
    </location>
</feature>
<keyword evidence="9" id="KW-1185">Reference proteome</keyword>
<name>A0A2K8P454_9MOLU</name>
<sequence>MKKTSNWLLFKQGLKGIFKFKIQFIIILILSFLSIFILTTSISLRDRLNNTYNEVVKSVDKFDYEYTDEFFGKTGTTSSNKTSQNLMLMFTPNDSYTTINGSSERFNLTFNKIYNGETFITKAFEDQRMKALFDSTINIDPISAEFSKNLRNIVLDSFYTELVKALNNQDTNSESVQSLMKTPIYEYAKTLNKELIINDYKYISEEAQKWNYDEGKIINNQGFDINKIESKELFTFTYTAFTGLAAYIADLNIFLGEKFNSQSDLKSNKVNPEIYEIITGNQHGNEPISNEYIVDEKNKYTLNFKSGQLNNVINSEARDQESIISAIKKYGLKGITSPIFVMGDSQELSNSNVNISNFSLQSNASNDNWSSRMTMFFTPNMPSWDFDTIFNKSSLDWILNGANYLGDGGENIRIAQTLQFAYETQMKIAAIASNIDYELRKEFSVFDNVSQIEYKAVMLDEMNHSNLKILNPDKGGRLPLNKGEILISEQFARARKIKLFSEIKIGTQNLVITGFATDTFSYYPVVNDDLPIPQPKNGAIVYGTRETLKMIETDSPSGHGETISKTQAKHFIWLNKESDLNRFEKLFKPSQKRVAFEQSPYRFSWILQPQVVLAYSLFTIILSLIIGIVALAGLIISLKKSIKANTKQIGILKALGVEPKNIAISYIAQAVFIALFIIPISWGIGLLVQSGFVHLFIPYFSIQLYQIQVSILPLILGFAFFGVLSIMISFLTAWRLTNKPVMEILRVEEEKKHSSWLLNKLKNTVFNKSKFTLKFSITLASTNRRNIYLMTVVIFITSFLVSIGFSIPAMVRSGEAAYYRNVDYSNSYSYIEPVSNAPLSKGAISYSKDPSIIDSDYKTKGSFTGYSNASNYFESTYDTSPISKYLYKGMKEDKPIYTNTFKYIVSDSANQQVSTLTDEEAKTGLFQLITEQFGNNFANGIGSQFSIGTIEQVLGLISNSLYDVTSLNPSNGQIKEISLTDAQSKQKYEIITKNLTQAIPMILSSILGNGGSSETNDWKEEILSVISASAPAFVQNYIQDPSRIQQYSFGYGVKKIFKDSETFATNINVSNDKYNVKLTGLEKNQKAFSINEKLSNKLFVDDKTLGKINKVINGEKTEQDIVFNNFKYYDKNTNTLTVPIAPNKQALNKYNLKSDNVISDITTKQNQLLFELNKNGKTSYQVLPKQAWIYNDKDFIESDYYKKSWIPEQQNEIKNKRTGVNIKDTNYLSLYDLDNNKFTYKYLYKDDNTLVNDAYLFNDFAVENEQGSSYVRPYYQYQNIELYLPKNLLNQEQVNGFDKWANWIDGSANKKLEGYYNNEIKNSEVPLETKNAWESMYGDEVKNSGYVKINPYSMEYSLTKEESLNRGLENIIDTTGDSSWYLNSVRSGLLKQENTKVNYVNNDLKINLESVGSLDSYNGSVTLVDQGLANLIANYSISRKYDVNYNFFEPEVAFKAGEKIPSSSGTIISVYDKYYVHNDLEDLFVSNYEKMLNGGYSSLAYTQMMWNNAKYSNIAEPVDLTTGFLQTTIENNGILLLSQKPIGNISQSDLQLQVQNQKLLSTEKDLIAQISQLAISVAMLIIVSVIITSSLLIILIGDIYITHYQRFMILMKSFGYSNWKVQKYSFGTVTILSVIGWILATLLACGVIAIGILMLKLAGFAVPFIISWWPFVASLAVVSISYFGSLILISKKVRNGDPARLLMETNE</sequence>
<feature type="transmembrane region" description="Helical" evidence="6">
    <location>
        <begin position="1667"/>
        <end position="1689"/>
    </location>
</feature>
<feature type="transmembrane region" description="Helical" evidence="6">
    <location>
        <begin position="20"/>
        <end position="44"/>
    </location>
</feature>
<dbReference type="KEGG" id="mtab:MTABA_v1c02730"/>
<reference evidence="8 9" key="1">
    <citation type="submission" date="2017-11" db="EMBL/GenBank/DDBJ databases">
        <title>Genome sequence of Mesoplasma tabanidae BARC 857 (ATCC 49584).</title>
        <authorList>
            <person name="Lo W.-S."/>
            <person name="Kuo C.-H."/>
        </authorList>
    </citation>
    <scope>NUCLEOTIDE SEQUENCE [LARGE SCALE GENOMIC DNA]</scope>
    <source>
        <strain evidence="8 9">BARC 857</strain>
    </source>
</reference>
<keyword evidence="5 6" id="KW-0472">Membrane</keyword>
<keyword evidence="4 6" id="KW-1133">Transmembrane helix</keyword>
<evidence type="ECO:0000256" key="5">
    <source>
        <dbReference type="ARBA" id="ARBA00023136"/>
    </source>
</evidence>
<proteinExistence type="predicted"/>
<evidence type="ECO:0000256" key="6">
    <source>
        <dbReference type="SAM" id="Phobius"/>
    </source>
</evidence>